<dbReference type="EMBL" id="JARKNE010000004">
    <property type="protein sequence ID" value="KAK5835988.1"/>
    <property type="molecule type" value="Genomic_DNA"/>
</dbReference>
<evidence type="ECO:0000313" key="2">
    <source>
        <dbReference type="EMBL" id="KAK5835988.1"/>
    </source>
</evidence>
<sequence>MHPEKSFTLKESNYIDFMARIRQVAETLNLDLFCEKRPSVDEELMHEFYANLTLSELTEVPVHRIKQRVEESEDLEEEEEDPTMQSAEALDKVEPMEPEAEPDVKLQCSNLNHLAQIFEMSCQN</sequence>
<evidence type="ECO:0000313" key="3">
    <source>
        <dbReference type="Proteomes" id="UP001358586"/>
    </source>
</evidence>
<comment type="caution">
    <text evidence="2">The sequence shown here is derived from an EMBL/GenBank/DDBJ whole genome shotgun (WGS) entry which is preliminary data.</text>
</comment>
<protein>
    <submittedName>
        <fullName evidence="2">Uncharacterized protein</fullName>
    </submittedName>
</protein>
<feature type="compositionally biased region" description="Acidic residues" evidence="1">
    <location>
        <begin position="71"/>
        <end position="82"/>
    </location>
</feature>
<feature type="region of interest" description="Disordered" evidence="1">
    <location>
        <begin position="68"/>
        <end position="89"/>
    </location>
</feature>
<gene>
    <name evidence="2" type="ORF">PVK06_011720</name>
</gene>
<dbReference type="Proteomes" id="UP001358586">
    <property type="component" value="Chromosome 4"/>
</dbReference>
<keyword evidence="3" id="KW-1185">Reference proteome</keyword>
<name>A0ABR0QAT2_GOSAR</name>
<reference evidence="2 3" key="1">
    <citation type="submission" date="2023-03" db="EMBL/GenBank/DDBJ databases">
        <title>WGS of Gossypium arboreum.</title>
        <authorList>
            <person name="Yu D."/>
        </authorList>
    </citation>
    <scope>NUCLEOTIDE SEQUENCE [LARGE SCALE GENOMIC DNA]</scope>
    <source>
        <tissue evidence="2">Leaf</tissue>
    </source>
</reference>
<evidence type="ECO:0000256" key="1">
    <source>
        <dbReference type="SAM" id="MobiDB-lite"/>
    </source>
</evidence>
<organism evidence="2 3">
    <name type="scientific">Gossypium arboreum</name>
    <name type="common">Tree cotton</name>
    <name type="synonym">Gossypium nanking</name>
    <dbReference type="NCBI Taxonomy" id="29729"/>
    <lineage>
        <taxon>Eukaryota</taxon>
        <taxon>Viridiplantae</taxon>
        <taxon>Streptophyta</taxon>
        <taxon>Embryophyta</taxon>
        <taxon>Tracheophyta</taxon>
        <taxon>Spermatophyta</taxon>
        <taxon>Magnoliopsida</taxon>
        <taxon>eudicotyledons</taxon>
        <taxon>Gunneridae</taxon>
        <taxon>Pentapetalae</taxon>
        <taxon>rosids</taxon>
        <taxon>malvids</taxon>
        <taxon>Malvales</taxon>
        <taxon>Malvaceae</taxon>
        <taxon>Malvoideae</taxon>
        <taxon>Gossypium</taxon>
    </lineage>
</organism>
<accession>A0ABR0QAT2</accession>
<proteinExistence type="predicted"/>